<protein>
    <submittedName>
        <fullName evidence="2">Uncharacterized protein</fullName>
    </submittedName>
</protein>
<evidence type="ECO:0000256" key="1">
    <source>
        <dbReference type="SAM" id="MobiDB-lite"/>
    </source>
</evidence>
<feature type="region of interest" description="Disordered" evidence="1">
    <location>
        <begin position="1"/>
        <end position="21"/>
    </location>
</feature>
<organism evidence="2 3">
    <name type="scientific">Candidatus Beckwithbacteria bacterium CG10_big_fil_rev_8_21_14_0_10_34_10</name>
    <dbReference type="NCBI Taxonomy" id="1974495"/>
    <lineage>
        <taxon>Bacteria</taxon>
        <taxon>Candidatus Beckwithiibacteriota</taxon>
    </lineage>
</organism>
<proteinExistence type="predicted"/>
<dbReference type="Proteomes" id="UP000230093">
    <property type="component" value="Unassembled WGS sequence"/>
</dbReference>
<accession>A0A2H0W7R9</accession>
<evidence type="ECO:0000313" key="2">
    <source>
        <dbReference type="EMBL" id="PIS08677.1"/>
    </source>
</evidence>
<gene>
    <name evidence="2" type="ORF">COT75_05470</name>
</gene>
<evidence type="ECO:0000313" key="3">
    <source>
        <dbReference type="Proteomes" id="UP000230093"/>
    </source>
</evidence>
<sequence>MTDSEPGEIPIKRSLTPEKRSREGFLEPDQAIFAQKPFSLILDKFANKYSFFLDLPQYQERTLKLASDDSKEELKALGQRQLILISHHCTPRTDLRIKEVEKIVFRAVNPFIRETDGLISDYDKVFKILQDQDLAVMREKYQQNWEKNPHFREVMSLGFLKSGHAEEIGRLLIDAFKTAPLWSSYLQYLSHNFPHYWTSDGVIRKVRPDQKPVLDYPHWLEQLVEWPLKAVF</sequence>
<dbReference type="EMBL" id="PEZT01000031">
    <property type="protein sequence ID" value="PIS08677.1"/>
    <property type="molecule type" value="Genomic_DNA"/>
</dbReference>
<comment type="caution">
    <text evidence="2">The sequence shown here is derived from an EMBL/GenBank/DDBJ whole genome shotgun (WGS) entry which is preliminary data.</text>
</comment>
<dbReference type="AlphaFoldDB" id="A0A2H0W7R9"/>
<reference evidence="3" key="1">
    <citation type="submission" date="2017-09" db="EMBL/GenBank/DDBJ databases">
        <title>Depth-based differentiation of microbial function through sediment-hosted aquifers and enrichment of novel symbionts in the deep terrestrial subsurface.</title>
        <authorList>
            <person name="Probst A.J."/>
            <person name="Ladd B."/>
            <person name="Jarett J.K."/>
            <person name="Geller-Mcgrath D.E."/>
            <person name="Sieber C.M.K."/>
            <person name="Emerson J.B."/>
            <person name="Anantharaman K."/>
            <person name="Thomas B.C."/>
            <person name="Malmstrom R."/>
            <person name="Stieglmeier M."/>
            <person name="Klingl A."/>
            <person name="Woyke T."/>
            <person name="Ryan C.M."/>
            <person name="Banfield J.F."/>
        </authorList>
    </citation>
    <scope>NUCLEOTIDE SEQUENCE [LARGE SCALE GENOMIC DNA]</scope>
</reference>
<name>A0A2H0W7R9_9BACT</name>